<protein>
    <submittedName>
        <fullName evidence="2">Uncharacterized protein</fullName>
    </submittedName>
</protein>
<feature type="region of interest" description="Disordered" evidence="1">
    <location>
        <begin position="82"/>
        <end position="118"/>
    </location>
</feature>
<evidence type="ECO:0000313" key="2">
    <source>
        <dbReference type="EMBL" id="KAG5670698.1"/>
    </source>
</evidence>
<feature type="compositionally biased region" description="Low complexity" evidence="1">
    <location>
        <begin position="83"/>
        <end position="99"/>
    </location>
</feature>
<dbReference type="Proteomes" id="UP001107558">
    <property type="component" value="Chromosome 3"/>
</dbReference>
<keyword evidence="3" id="KW-1185">Reference proteome</keyword>
<comment type="caution">
    <text evidence="2">The sequence shown here is derived from an EMBL/GenBank/DDBJ whole genome shotgun (WGS) entry which is preliminary data.</text>
</comment>
<dbReference type="EMBL" id="JADBJN010000003">
    <property type="protein sequence ID" value="KAG5670698.1"/>
    <property type="molecule type" value="Genomic_DNA"/>
</dbReference>
<evidence type="ECO:0000256" key="1">
    <source>
        <dbReference type="SAM" id="MobiDB-lite"/>
    </source>
</evidence>
<name>A0A9J6BLQ3_POLVA</name>
<dbReference type="AlphaFoldDB" id="A0A9J6BLQ3"/>
<sequence>MSQSKNNNEKKKYFFDANVNDNAKFNYDKVSYFNDKIPFAHVEKKVPYQPNVCPFVELKTTKETKAFDDYYAGYKVAMDAATSSSSSSSSSGQCTSKSSIYTESSWNPKNKYDDEMED</sequence>
<evidence type="ECO:0000313" key="3">
    <source>
        <dbReference type="Proteomes" id="UP001107558"/>
    </source>
</evidence>
<reference evidence="2" key="1">
    <citation type="submission" date="2021-03" db="EMBL/GenBank/DDBJ databases">
        <title>Chromosome level genome of the anhydrobiotic midge Polypedilum vanderplanki.</title>
        <authorList>
            <person name="Yoshida Y."/>
            <person name="Kikawada T."/>
            <person name="Gusev O."/>
        </authorList>
    </citation>
    <scope>NUCLEOTIDE SEQUENCE</scope>
    <source>
        <strain evidence="2">NIAS01</strain>
        <tissue evidence="2">Whole body or cell culture</tissue>
    </source>
</reference>
<accession>A0A9J6BLQ3</accession>
<proteinExistence type="predicted"/>
<gene>
    <name evidence="2" type="ORF">PVAND_000945</name>
</gene>
<organism evidence="2 3">
    <name type="scientific">Polypedilum vanderplanki</name>
    <name type="common">Sleeping chironomid midge</name>
    <dbReference type="NCBI Taxonomy" id="319348"/>
    <lineage>
        <taxon>Eukaryota</taxon>
        <taxon>Metazoa</taxon>
        <taxon>Ecdysozoa</taxon>
        <taxon>Arthropoda</taxon>
        <taxon>Hexapoda</taxon>
        <taxon>Insecta</taxon>
        <taxon>Pterygota</taxon>
        <taxon>Neoptera</taxon>
        <taxon>Endopterygota</taxon>
        <taxon>Diptera</taxon>
        <taxon>Nematocera</taxon>
        <taxon>Chironomoidea</taxon>
        <taxon>Chironomidae</taxon>
        <taxon>Chironominae</taxon>
        <taxon>Polypedilum</taxon>
        <taxon>Polypedilum</taxon>
    </lineage>
</organism>